<comment type="caution">
    <text evidence="2">The sequence shown here is derived from an EMBL/GenBank/DDBJ whole genome shotgun (WGS) entry which is preliminary data.</text>
</comment>
<dbReference type="Proteomes" id="UP000433876">
    <property type="component" value="Unassembled WGS sequence"/>
</dbReference>
<name>A0A8S8ZP70_SORMA</name>
<dbReference type="VEuPathDB" id="FungiDB:SMAC_08009"/>
<dbReference type="EMBL" id="NMPR01000052">
    <property type="protein sequence ID" value="KAA8632607.1"/>
    <property type="molecule type" value="Genomic_DNA"/>
</dbReference>
<feature type="region of interest" description="Disordered" evidence="1">
    <location>
        <begin position="383"/>
        <end position="408"/>
    </location>
</feature>
<evidence type="ECO:0000256" key="1">
    <source>
        <dbReference type="SAM" id="MobiDB-lite"/>
    </source>
</evidence>
<dbReference type="AlphaFoldDB" id="A0A8S8ZP70"/>
<organism evidence="2 3">
    <name type="scientific">Sordaria macrospora</name>
    <dbReference type="NCBI Taxonomy" id="5147"/>
    <lineage>
        <taxon>Eukaryota</taxon>
        <taxon>Fungi</taxon>
        <taxon>Dikarya</taxon>
        <taxon>Ascomycota</taxon>
        <taxon>Pezizomycotina</taxon>
        <taxon>Sordariomycetes</taxon>
        <taxon>Sordariomycetidae</taxon>
        <taxon>Sordariales</taxon>
        <taxon>Sordariaceae</taxon>
        <taxon>Sordaria</taxon>
    </lineage>
</organism>
<feature type="compositionally biased region" description="Acidic residues" evidence="1">
    <location>
        <begin position="383"/>
        <end position="402"/>
    </location>
</feature>
<evidence type="ECO:0000313" key="2">
    <source>
        <dbReference type="EMBL" id="KAA8632607.1"/>
    </source>
</evidence>
<reference evidence="2 3" key="1">
    <citation type="submission" date="2017-07" db="EMBL/GenBank/DDBJ databases">
        <title>Genome sequence of the Sordaria macrospora wild type strain R19027.</title>
        <authorList>
            <person name="Nowrousian M."/>
            <person name="Teichert I."/>
            <person name="Kueck U."/>
        </authorList>
    </citation>
    <scope>NUCLEOTIDE SEQUENCE [LARGE SCALE GENOMIC DNA]</scope>
    <source>
        <strain evidence="2 3">R19027</strain>
        <tissue evidence="2">Mycelium</tissue>
    </source>
</reference>
<accession>A0A8S8ZP70</accession>
<sequence>MFGRPGKSPHLSLMGKGASREELELASTFLRVSAIRKLDEQAQTVLNTAGLELAQSRYPSNHKIKRSTPWYERALAALVCFCPDIRSLRFWEPVPSCGWRESRSVAFDIDGFERIIRNFREHATTKGNMFQFLEAASVLSSRQKLQPNEAFSVWSSPSLTGFQALGFLSMKDWHRLPVFDCSSTLTHLDIGHLYPQQFHGRWTNFDRPSTARALAASDFRKMLSTFTKLKFLRVSHALFTSHIGVATMKFGDLLTELLPSSIEHFEVAVFNHGQDAWVEDWNIDNLVMAFFKGLGLWNSELQEQEYRGNVSVSYPHLRKFGIMVHNKGNNVDLAEFWKDRRRINYERLWEWLFYGENFLRWHNFYYQWAHEYSLPEEFREQEELSDDGLPADEVEDEDEQDVSSDAVKNGYRQRGTLEALHSHMEEMRVSFQVSTFQAQASYDGPESFLYDEDKVIQLLPWTPRGNLRAMYGD</sequence>
<dbReference type="OMA" id="WHRLADY"/>
<proteinExistence type="predicted"/>
<gene>
    <name evidence="2" type="ORF">SMACR_08009</name>
</gene>
<protein>
    <submittedName>
        <fullName evidence="2">Uncharacterized protein</fullName>
    </submittedName>
</protein>
<evidence type="ECO:0000313" key="3">
    <source>
        <dbReference type="Proteomes" id="UP000433876"/>
    </source>
</evidence>